<protein>
    <recommendedName>
        <fullName evidence="3">D-isomer specific 2-hydroxyacid dehydrogenase NAD-binding domain-containing protein</fullName>
    </recommendedName>
</protein>
<dbReference type="Pfam" id="PF02826">
    <property type="entry name" value="2-Hacid_dh_C"/>
    <property type="match status" value="1"/>
</dbReference>
<dbReference type="GO" id="GO:0016491">
    <property type="term" value="F:oxidoreductase activity"/>
    <property type="evidence" value="ECO:0007669"/>
    <property type="project" value="UniProtKB-KW"/>
</dbReference>
<reference evidence="4" key="1">
    <citation type="submission" date="2021-02" db="EMBL/GenBank/DDBJ databases">
        <authorList>
            <person name="Palmer J.M."/>
        </authorList>
    </citation>
    <scope>NUCLEOTIDE SEQUENCE</scope>
    <source>
        <strain evidence="4">SCRP734</strain>
    </source>
</reference>
<evidence type="ECO:0000256" key="2">
    <source>
        <dbReference type="ARBA" id="ARBA00023027"/>
    </source>
</evidence>
<evidence type="ECO:0000313" key="4">
    <source>
        <dbReference type="EMBL" id="KAG7392991.1"/>
    </source>
</evidence>
<evidence type="ECO:0000259" key="3">
    <source>
        <dbReference type="Pfam" id="PF02826"/>
    </source>
</evidence>
<dbReference type="Proteomes" id="UP000694044">
    <property type="component" value="Unassembled WGS sequence"/>
</dbReference>
<feature type="domain" description="D-isomer specific 2-hydroxyacid dehydrogenase NAD-binding" evidence="3">
    <location>
        <begin position="166"/>
        <end position="346"/>
    </location>
</feature>
<name>A0A8T1WIJ1_9STRA</name>
<dbReference type="OrthoDB" id="298012at2759"/>
<dbReference type="GO" id="GO:0051287">
    <property type="term" value="F:NAD binding"/>
    <property type="evidence" value="ECO:0007669"/>
    <property type="project" value="InterPro"/>
</dbReference>
<dbReference type="FunFam" id="3.40.50.720:FF:000363">
    <property type="entry name" value="D-isomer specific 2-hydroxyacid dehydrogenase"/>
    <property type="match status" value="1"/>
</dbReference>
<keyword evidence="1" id="KW-0560">Oxidoreductase</keyword>
<dbReference type="InterPro" id="IPR006140">
    <property type="entry name" value="D-isomer_DH_NAD-bd"/>
</dbReference>
<comment type="caution">
    <text evidence="4">The sequence shown here is derived from an EMBL/GenBank/DDBJ whole genome shotgun (WGS) entry which is preliminary data.</text>
</comment>
<dbReference type="EMBL" id="JAGDFM010000007">
    <property type="protein sequence ID" value="KAG7392991.1"/>
    <property type="molecule type" value="Genomic_DNA"/>
</dbReference>
<organism evidence="4 5">
    <name type="scientific">Phytophthora pseudosyringae</name>
    <dbReference type="NCBI Taxonomy" id="221518"/>
    <lineage>
        <taxon>Eukaryota</taxon>
        <taxon>Sar</taxon>
        <taxon>Stramenopiles</taxon>
        <taxon>Oomycota</taxon>
        <taxon>Peronosporomycetes</taxon>
        <taxon>Peronosporales</taxon>
        <taxon>Peronosporaceae</taxon>
        <taxon>Phytophthora</taxon>
    </lineage>
</organism>
<keyword evidence="5" id="KW-1185">Reference proteome</keyword>
<dbReference type="PANTHER" id="PTHR43333:SF1">
    <property type="entry name" value="D-ISOMER SPECIFIC 2-HYDROXYACID DEHYDROGENASE NAD-BINDING DOMAIN-CONTAINING PROTEIN"/>
    <property type="match status" value="1"/>
</dbReference>
<dbReference type="AlphaFoldDB" id="A0A8T1WIJ1"/>
<gene>
    <name evidence="4" type="ORF">PHYPSEUDO_013479</name>
</gene>
<proteinExistence type="predicted"/>
<evidence type="ECO:0000256" key="1">
    <source>
        <dbReference type="ARBA" id="ARBA00023002"/>
    </source>
</evidence>
<evidence type="ECO:0000313" key="5">
    <source>
        <dbReference type="Proteomes" id="UP000694044"/>
    </source>
</evidence>
<keyword evidence="2" id="KW-0520">NAD</keyword>
<accession>A0A8T1WIJ1</accession>
<dbReference type="PANTHER" id="PTHR43333">
    <property type="entry name" value="2-HACID_DH_C DOMAIN-CONTAINING PROTEIN"/>
    <property type="match status" value="1"/>
</dbReference>
<dbReference type="CDD" id="cd05300">
    <property type="entry name" value="2-Hacid_dh_1"/>
    <property type="match status" value="1"/>
</dbReference>
<sequence length="381" mass="42033">MPAASKLRVPVVSFLSGMGSAMRKELAASSTPAGALFRSGGLQLVDVPVPKLVGNTQDPLSGHRMDDTGHPRWDLTSDQQRALQQAEIVVMDQHSGGPLLLTPDESLPEDKRHLLDNVAWVQGTYAGVEQYLNRLPPGQSAAQAPTFTLTRAGGFLPRIMGQYVFGYVTMLERMLLDAVRFQAERDYARERMIQFRPAQTVTIGILGLGDIGQGVGRMLRAAGYKVLGFKRRASPELELELADCADRVTSELDELLSASDYVVNVLPSTSATRYLLTEENLELCRERQPVFINIGRGDVVAEKTIVGALNSGAWSRAVLDVFEQEPLPRESALWTHPKVLLTPHVSGYVFVEDVASMFVDNFNRYLRGEPVLYKVDWTAGY</sequence>